<evidence type="ECO:0000313" key="6">
    <source>
        <dbReference type="EMBL" id="TCL61847.1"/>
    </source>
</evidence>
<dbReference type="AlphaFoldDB" id="A0A4V2QCW3"/>
<dbReference type="PANTHER" id="PTHR43359">
    <property type="entry name" value="FORMATE HYDROGENLYASE SUBUNIT 4"/>
    <property type="match status" value="1"/>
</dbReference>
<evidence type="ECO:0000256" key="5">
    <source>
        <dbReference type="SAM" id="Phobius"/>
    </source>
</evidence>
<protein>
    <submittedName>
        <fullName evidence="6">Formate hydrogenlyase subunit 4</fullName>
    </submittedName>
</protein>
<dbReference type="GO" id="GO:0005886">
    <property type="term" value="C:plasma membrane"/>
    <property type="evidence" value="ECO:0007669"/>
    <property type="project" value="TreeGrafter"/>
</dbReference>
<dbReference type="GO" id="GO:0016829">
    <property type="term" value="F:lyase activity"/>
    <property type="evidence" value="ECO:0007669"/>
    <property type="project" value="UniProtKB-KW"/>
</dbReference>
<feature type="transmembrane region" description="Helical" evidence="5">
    <location>
        <begin position="89"/>
        <end position="112"/>
    </location>
</feature>
<dbReference type="RefSeq" id="WP_132016095.1">
    <property type="nucleotide sequence ID" value="NZ_SLUN01000031.1"/>
</dbReference>
<dbReference type="InterPro" id="IPR052561">
    <property type="entry name" value="ComplexI_Subunit1"/>
</dbReference>
<feature type="transmembrane region" description="Helical" evidence="5">
    <location>
        <begin position="133"/>
        <end position="152"/>
    </location>
</feature>
<evidence type="ECO:0000256" key="4">
    <source>
        <dbReference type="ARBA" id="ARBA00023136"/>
    </source>
</evidence>
<accession>A0A4V2QCW3</accession>
<dbReference type="PANTHER" id="PTHR43359:SF1">
    <property type="entry name" value="FORMATE HYDROGENLYASE SUBUNIT 4-RELATED"/>
    <property type="match status" value="1"/>
</dbReference>
<sequence>MADFLGIGFQWLFGLLLAPVLGGAIKLAKARLQHRQGPPLLQPWYDLMKLFRKRMVLSGTTSWLFRVPPFLEIGVALGLLLVVPGPFRAGAAFPFGADLVALLYLMALARFFSALAGLDAGSAFGGMGSSREMTLAALIEPGLVLILFLLGFKAGSLSLNPLFHWAAQDPGWILSPLHLLTGVAYFMLMIAETGRIPVDNPDTHLELTMIHEGMILEYSGPFLALINWAAWIRQYLFFSIFIQLFWPVPAYGGFPGPFLSLADFCLKLALVGGLVALVESLLAKMRLLKAPRLLWAAFAFGVLGLLTAIF</sequence>
<proteinExistence type="predicted"/>
<dbReference type="InterPro" id="IPR001694">
    <property type="entry name" value="NADH_UbQ_OxRdtase_su1/FPO"/>
</dbReference>
<feature type="transmembrane region" description="Helical" evidence="5">
    <location>
        <begin position="290"/>
        <end position="309"/>
    </location>
</feature>
<keyword evidence="3 5" id="KW-1133">Transmembrane helix</keyword>
<feature type="transmembrane region" description="Helical" evidence="5">
    <location>
        <begin position="63"/>
        <end position="83"/>
    </location>
</feature>
<dbReference type="EMBL" id="SLUN01000031">
    <property type="protein sequence ID" value="TCL61847.1"/>
    <property type="molecule type" value="Genomic_DNA"/>
</dbReference>
<keyword evidence="2 5" id="KW-0812">Transmembrane</keyword>
<keyword evidence="4 5" id="KW-0472">Membrane</keyword>
<reference evidence="6 7" key="1">
    <citation type="submission" date="2019-03" db="EMBL/GenBank/DDBJ databases">
        <title>Genomic Encyclopedia of Type Strains, Phase IV (KMG-IV): sequencing the most valuable type-strain genomes for metagenomic binning, comparative biology and taxonomic classification.</title>
        <authorList>
            <person name="Goeker M."/>
        </authorList>
    </citation>
    <scope>NUCLEOTIDE SEQUENCE [LARGE SCALE GENOMIC DNA]</scope>
    <source>
        <strain evidence="6 7">LX-B</strain>
    </source>
</reference>
<feature type="transmembrane region" description="Helical" evidence="5">
    <location>
        <begin position="222"/>
        <end position="246"/>
    </location>
</feature>
<evidence type="ECO:0000256" key="3">
    <source>
        <dbReference type="ARBA" id="ARBA00022989"/>
    </source>
</evidence>
<name>A0A4V2QCW3_HYDET</name>
<evidence type="ECO:0000256" key="1">
    <source>
        <dbReference type="ARBA" id="ARBA00004141"/>
    </source>
</evidence>
<keyword evidence="7" id="KW-1185">Reference proteome</keyword>
<dbReference type="Proteomes" id="UP000295008">
    <property type="component" value="Unassembled WGS sequence"/>
</dbReference>
<dbReference type="OrthoDB" id="9778499at2"/>
<feature type="transmembrane region" description="Helical" evidence="5">
    <location>
        <begin position="258"/>
        <end position="278"/>
    </location>
</feature>
<keyword evidence="6" id="KW-0456">Lyase</keyword>
<gene>
    <name evidence="6" type="ORF">EDC14_103116</name>
</gene>
<feature type="transmembrane region" description="Helical" evidence="5">
    <location>
        <begin position="6"/>
        <end position="25"/>
    </location>
</feature>
<comment type="subcellular location">
    <subcellularLocation>
        <location evidence="1">Membrane</location>
        <topology evidence="1">Multi-pass membrane protein</topology>
    </subcellularLocation>
</comment>
<organism evidence="6 7">
    <name type="scientific">Hydrogenispora ethanolica</name>
    <dbReference type="NCBI Taxonomy" id="1082276"/>
    <lineage>
        <taxon>Bacteria</taxon>
        <taxon>Bacillati</taxon>
        <taxon>Bacillota</taxon>
        <taxon>Hydrogenispora</taxon>
    </lineage>
</organism>
<comment type="caution">
    <text evidence="6">The sequence shown here is derived from an EMBL/GenBank/DDBJ whole genome shotgun (WGS) entry which is preliminary data.</text>
</comment>
<dbReference type="Pfam" id="PF00146">
    <property type="entry name" value="NADHdh"/>
    <property type="match status" value="1"/>
</dbReference>
<evidence type="ECO:0000256" key="2">
    <source>
        <dbReference type="ARBA" id="ARBA00022692"/>
    </source>
</evidence>
<feature type="transmembrane region" description="Helical" evidence="5">
    <location>
        <begin position="172"/>
        <end position="191"/>
    </location>
</feature>
<evidence type="ECO:0000313" key="7">
    <source>
        <dbReference type="Proteomes" id="UP000295008"/>
    </source>
</evidence>